<keyword evidence="1" id="KW-0472">Membrane</keyword>
<keyword evidence="1" id="KW-1133">Transmembrane helix</keyword>
<evidence type="ECO:0000313" key="2">
    <source>
        <dbReference type="EMBL" id="GCE63806.1"/>
    </source>
</evidence>
<feature type="transmembrane region" description="Helical" evidence="1">
    <location>
        <begin position="6"/>
        <end position="26"/>
    </location>
</feature>
<dbReference type="AlphaFoldDB" id="A0A478FTZ2"/>
<keyword evidence="1" id="KW-0812">Transmembrane</keyword>
<evidence type="ECO:0000313" key="3">
    <source>
        <dbReference type="Proteomes" id="UP000324831"/>
    </source>
</evidence>
<dbReference type="Proteomes" id="UP000324831">
    <property type="component" value="Unassembled WGS sequence"/>
</dbReference>
<dbReference type="EMBL" id="BIMN01000004">
    <property type="protein sequence ID" value="GCE63806.1"/>
    <property type="molecule type" value="Genomic_DNA"/>
</dbReference>
<name>A0A478FTZ2_9MOLU</name>
<organism evidence="2 3">
    <name type="scientific">Candidatus Mycoplasma haematohominis</name>
    <dbReference type="NCBI Taxonomy" id="1494318"/>
    <lineage>
        <taxon>Bacteria</taxon>
        <taxon>Bacillati</taxon>
        <taxon>Mycoplasmatota</taxon>
        <taxon>Mollicutes</taxon>
        <taxon>Mycoplasmataceae</taxon>
        <taxon>Mycoplasma</taxon>
    </lineage>
</organism>
<accession>A0A478FTZ2</accession>
<protein>
    <submittedName>
        <fullName evidence="2">Uncharacterized protein</fullName>
    </submittedName>
</protein>
<gene>
    <name evidence="2" type="ORF">MHSWG343_08130</name>
</gene>
<comment type="caution">
    <text evidence="2">The sequence shown here is derived from an EMBL/GenBank/DDBJ whole genome shotgun (WGS) entry which is preliminary data.</text>
</comment>
<reference evidence="2 3" key="1">
    <citation type="submission" date="2019-01" db="EMBL/GenBank/DDBJ databases">
        <title>Draft genome sequences of Candidatus Mycoplasma haemohominis SWG34-3 identified from a patient with pyrexia, anemia and liver dysfunction.</title>
        <authorList>
            <person name="Sekizuka T."/>
            <person name="Hattori N."/>
            <person name="Katano H."/>
            <person name="Takuma T."/>
            <person name="Ito T."/>
            <person name="Arai N."/>
            <person name="Yanai R."/>
            <person name="Ishii S."/>
            <person name="Miura Y."/>
            <person name="Tokunaga T."/>
            <person name="Watanabe H."/>
            <person name="Nomura N."/>
            <person name="Eguchi J."/>
            <person name="Arai T."/>
            <person name="Hasegawa H."/>
            <person name="Nakamaki T."/>
            <person name="Wakita T."/>
            <person name="Niki Y."/>
            <person name="Kuroda M."/>
        </authorList>
    </citation>
    <scope>NUCLEOTIDE SEQUENCE [LARGE SCALE GENOMIC DNA]</scope>
    <source>
        <strain evidence="2">SWG34-3</strain>
    </source>
</reference>
<sequence length="304" mass="34967">MKLPTFALGSLVFVIGTGALVVNKFLSSRLKSSVLRSNLSSLLVVPDAPASKEIQNTNEGTFGHNLKYHFVDAEDAANDLWWNWSYQYRYLPSKRLQYVELEFASNSFRNIASFSALKDACKNFYSKAIKSFDFEKADKSFNEYDVWMYCSIDGFSTVTLEDDLDWKVACDYEEGEFEEDDILFFGERCSQMKEDRREKLFSFIQETSLVSTNSFNDLFWEKQAKGFFASGDDKWEGIGKKAKLDEAGFKDIFSSTKKEEQTKEALKKKCRENYEKKPEEFEKVLNEVVMFCSLRGASSLGDES</sequence>
<evidence type="ECO:0000256" key="1">
    <source>
        <dbReference type="SAM" id="Phobius"/>
    </source>
</evidence>
<proteinExistence type="predicted"/>